<proteinExistence type="predicted"/>
<dbReference type="InterPro" id="IPR051200">
    <property type="entry name" value="Host-pathogen_enzymatic-act"/>
</dbReference>
<dbReference type="PANTHER" id="PTHR47197:SF3">
    <property type="entry name" value="DIHYDRO-HEME D1 DEHYDROGENASE"/>
    <property type="match status" value="1"/>
</dbReference>
<sequence length="325" mass="33527">MATAEPTKVQPKIVADINARNTPGLDDGGLWDYASVDSVTRRVYVARGVSVMAIDLSSMRVTNAFMPAQHAHAVLPLPGGQEILITNGDSNTAVIADGITGKVRATIHTGAKPDAALFDKFTGDVLVMAADDGRIDMINPQSGTLVGSINIGGGLEAAVSDGAGHVAVNIEDQNALALVDMASHKVTARIALNDCEGPTGIALDPRKSWVVSVCANGVAKVTDIAHGKAVATLQIGKGPDAAIFNAANEHVLVPSGKDATLSEIALDGASPSVVRVMGTRPGARTAAFDPKTGYAFLPYGNAPKGEDKKRHLTPGSFGVLIIQTR</sequence>
<dbReference type="Proteomes" id="UP000019760">
    <property type="component" value="Unassembled WGS sequence"/>
</dbReference>
<evidence type="ECO:0000313" key="1">
    <source>
        <dbReference type="EMBL" id="GAJ29285.1"/>
    </source>
</evidence>
<dbReference type="InterPro" id="IPR011048">
    <property type="entry name" value="Haem_d1_sf"/>
</dbReference>
<accession>A0A023D6B5</accession>
<keyword evidence="2" id="KW-1185">Reference proteome</keyword>
<reference evidence="1 2" key="2">
    <citation type="journal article" date="2014" name="FEMS Microbiol. Lett.">
        <title>Draft genomic DNA sequence of the facultatively methylotrophic bacterium Acidomonas methanolica type strain MB58.</title>
        <authorList>
            <person name="Higashiura N."/>
            <person name="Hadano H."/>
            <person name="Hirakawa H."/>
            <person name="Matsutani M."/>
            <person name="Takabe S."/>
            <person name="Matsushita K."/>
            <person name="Azuma Y."/>
        </authorList>
    </citation>
    <scope>NUCLEOTIDE SEQUENCE [LARGE SCALE GENOMIC DNA]</scope>
    <source>
        <strain evidence="1 2">MB58</strain>
    </source>
</reference>
<protein>
    <recommendedName>
        <fullName evidence="3">YncE family protein</fullName>
    </recommendedName>
</protein>
<dbReference type="SUPFAM" id="SSF51004">
    <property type="entry name" value="C-terminal (heme d1) domain of cytochrome cd1-nitrite reductase"/>
    <property type="match status" value="1"/>
</dbReference>
<dbReference type="AlphaFoldDB" id="A0A023D6B5"/>
<evidence type="ECO:0008006" key="3">
    <source>
        <dbReference type="Google" id="ProtNLM"/>
    </source>
</evidence>
<dbReference type="EMBL" id="BAND01000059">
    <property type="protein sequence ID" value="GAJ29285.1"/>
    <property type="molecule type" value="Genomic_DNA"/>
</dbReference>
<name>A0A023D6B5_ACIMT</name>
<organism evidence="1 2">
    <name type="scientific">Acidomonas methanolica NBRC 104435</name>
    <dbReference type="NCBI Taxonomy" id="1231351"/>
    <lineage>
        <taxon>Bacteria</taxon>
        <taxon>Pseudomonadati</taxon>
        <taxon>Pseudomonadota</taxon>
        <taxon>Alphaproteobacteria</taxon>
        <taxon>Acetobacterales</taxon>
        <taxon>Acetobacteraceae</taxon>
        <taxon>Acidomonas</taxon>
    </lineage>
</organism>
<dbReference type="Gene3D" id="2.130.10.10">
    <property type="entry name" value="YVTN repeat-like/Quinoprotein amine dehydrogenase"/>
    <property type="match status" value="1"/>
</dbReference>
<dbReference type="InterPro" id="IPR015943">
    <property type="entry name" value="WD40/YVTN_repeat-like_dom_sf"/>
</dbReference>
<gene>
    <name evidence="1" type="ORF">Amme_059_004</name>
</gene>
<reference evidence="2" key="1">
    <citation type="journal article" date="2014" name="FEMS Microbiol. Lett.">
        <title>Draft Genomic DNA Sequence of the Facultatively Methylotrophic Bacterium Acidomonas methanolica type strain MB58.</title>
        <authorList>
            <person name="Higashiura N."/>
            <person name="Hadano H."/>
            <person name="Hirakawa H."/>
            <person name="Matsutani M."/>
            <person name="Takabe S."/>
            <person name="Matsushita K."/>
            <person name="Azuma Y."/>
        </authorList>
    </citation>
    <scope>NUCLEOTIDE SEQUENCE [LARGE SCALE GENOMIC DNA]</scope>
    <source>
        <strain evidence="2">MB58</strain>
    </source>
</reference>
<dbReference type="PANTHER" id="PTHR47197">
    <property type="entry name" value="PROTEIN NIRF"/>
    <property type="match status" value="1"/>
</dbReference>
<comment type="caution">
    <text evidence="1">The sequence shown here is derived from an EMBL/GenBank/DDBJ whole genome shotgun (WGS) entry which is preliminary data.</text>
</comment>
<evidence type="ECO:0000313" key="2">
    <source>
        <dbReference type="Proteomes" id="UP000019760"/>
    </source>
</evidence>